<evidence type="ECO:0000313" key="4">
    <source>
        <dbReference type="Proteomes" id="UP000001555"/>
    </source>
</evidence>
<dbReference type="GO" id="GO:0005789">
    <property type="term" value="C:endoplasmic reticulum membrane"/>
    <property type="evidence" value="ECO:0000318"/>
    <property type="project" value="GO_Central"/>
</dbReference>
<dbReference type="AlphaFoldDB" id="B7Q3N1"/>
<dbReference type="InParanoid" id="B7Q3N1"/>
<name>B7Q3N1_IXOSC</name>
<dbReference type="VEuPathDB" id="VectorBase:ISCI005309"/>
<evidence type="ECO:0000256" key="1">
    <source>
        <dbReference type="SAM" id="MobiDB-lite"/>
    </source>
</evidence>
<dbReference type="PaxDb" id="6945-B7Q3N1"/>
<dbReference type="PANTHER" id="PTHR43550:SF3">
    <property type="entry name" value="3-KETODIHYDROSPHINGOSINE REDUCTASE"/>
    <property type="match status" value="1"/>
</dbReference>
<dbReference type="VEuPathDB" id="VectorBase:ISCP_023989"/>
<reference evidence="3" key="2">
    <citation type="submission" date="2020-05" db="UniProtKB">
        <authorList>
            <consortium name="EnsemblMetazoa"/>
        </authorList>
    </citation>
    <scope>IDENTIFICATION</scope>
    <source>
        <strain evidence="3">wikel</strain>
    </source>
</reference>
<dbReference type="HOGENOM" id="CLU_621554_0_0_1"/>
<dbReference type="EC" id="1.1.1.102" evidence="2"/>
<dbReference type="PRINTS" id="PR00081">
    <property type="entry name" value="GDHRDH"/>
</dbReference>
<dbReference type="EnsemblMetazoa" id="ISCW009465-RA">
    <property type="protein sequence ID" value="ISCW009465-PA"/>
    <property type="gene ID" value="ISCW009465"/>
</dbReference>
<proteinExistence type="predicted"/>
<dbReference type="GO" id="GO:0047560">
    <property type="term" value="F:3-dehydrosphinganine reductase activity"/>
    <property type="evidence" value="ECO:0000318"/>
    <property type="project" value="GO_Central"/>
</dbReference>
<dbReference type="Gene3D" id="3.40.50.720">
    <property type="entry name" value="NAD(P)-binding Rossmann-like Domain"/>
    <property type="match status" value="1"/>
</dbReference>
<feature type="region of interest" description="Disordered" evidence="1">
    <location>
        <begin position="285"/>
        <end position="314"/>
    </location>
</feature>
<dbReference type="VEuPathDB" id="VectorBase:ISCW009465"/>
<dbReference type="EMBL" id="ABJB010117749">
    <property type="status" value="NOT_ANNOTATED_CDS"/>
    <property type="molecule type" value="Genomic_DNA"/>
</dbReference>
<dbReference type="FunFam" id="3.40.50.720:FF:000468">
    <property type="entry name" value="Short-chain dehydrogenase, putative"/>
    <property type="match status" value="1"/>
</dbReference>
<feature type="compositionally biased region" description="Basic and acidic residues" evidence="1">
    <location>
        <begin position="298"/>
        <end position="314"/>
    </location>
</feature>
<evidence type="ECO:0000313" key="3">
    <source>
        <dbReference type="EnsemblMetazoa" id="ISCW009465-PA"/>
    </source>
</evidence>
<reference evidence="2 4" key="1">
    <citation type="submission" date="2008-03" db="EMBL/GenBank/DDBJ databases">
        <title>Annotation of Ixodes scapularis.</title>
        <authorList>
            <consortium name="Ixodes scapularis Genome Project Consortium"/>
            <person name="Caler E."/>
            <person name="Hannick L.I."/>
            <person name="Bidwell S."/>
            <person name="Joardar V."/>
            <person name="Thiagarajan M."/>
            <person name="Amedeo P."/>
            <person name="Galinsky K.J."/>
            <person name="Schobel S."/>
            <person name="Inman J."/>
            <person name="Hostetler J."/>
            <person name="Miller J."/>
            <person name="Hammond M."/>
            <person name="Megy K."/>
            <person name="Lawson D."/>
            <person name="Kodira C."/>
            <person name="Sutton G."/>
            <person name="Meyer J."/>
            <person name="Hill C.A."/>
            <person name="Birren B."/>
            <person name="Nene V."/>
            <person name="Collins F."/>
            <person name="Alarcon-Chaidez F."/>
            <person name="Wikel S."/>
            <person name="Strausberg R."/>
        </authorList>
    </citation>
    <scope>NUCLEOTIDE SEQUENCE [LARGE SCALE GENOMIC DNA]</scope>
    <source>
        <strain evidence="4">Wikel</strain>
        <strain evidence="2">Wikel colony</strain>
    </source>
</reference>
<keyword evidence="4" id="KW-1185">Reference proteome</keyword>
<dbReference type="InterPro" id="IPR036291">
    <property type="entry name" value="NAD(P)-bd_dom_sf"/>
</dbReference>
<protein>
    <submittedName>
        <fullName evidence="2 3">Short-chain dehydrogenase, putative</fullName>
        <ecNumber evidence="2">1.1.1.102</ecNumber>
    </submittedName>
</protein>
<dbReference type="Pfam" id="PF00106">
    <property type="entry name" value="adh_short"/>
    <property type="match status" value="1"/>
</dbReference>
<dbReference type="OrthoDB" id="37659at2759"/>
<dbReference type="STRING" id="6945.B7Q3N1"/>
<dbReference type="GO" id="GO:0006666">
    <property type="term" value="P:3-keto-sphinganine metabolic process"/>
    <property type="evidence" value="ECO:0000318"/>
    <property type="project" value="GO_Central"/>
</dbReference>
<dbReference type="EMBL" id="DS851066">
    <property type="protein sequence ID" value="EEC13453.1"/>
    <property type="molecule type" value="Genomic_DNA"/>
</dbReference>
<dbReference type="Proteomes" id="UP000001555">
    <property type="component" value="Unassembled WGS sequence"/>
</dbReference>
<dbReference type="InterPro" id="IPR002347">
    <property type="entry name" value="SDR_fam"/>
</dbReference>
<dbReference type="GO" id="GO:0030148">
    <property type="term" value="P:sphingolipid biosynthetic process"/>
    <property type="evidence" value="ECO:0000318"/>
    <property type="project" value="GO_Central"/>
</dbReference>
<keyword evidence="2" id="KW-0560">Oxidoreductase</keyword>
<evidence type="ECO:0000313" key="2">
    <source>
        <dbReference type="EMBL" id="EEC13453.1"/>
    </source>
</evidence>
<dbReference type="FunCoup" id="B7Q3N1">
    <property type="interactions" value="770"/>
</dbReference>
<dbReference type="PANTHER" id="PTHR43550">
    <property type="entry name" value="3-KETODIHYDROSPHINGOSINE REDUCTASE"/>
    <property type="match status" value="1"/>
</dbReference>
<gene>
    <name evidence="2" type="ORF">IscW_ISCW009465</name>
</gene>
<dbReference type="SUPFAM" id="SSF51735">
    <property type="entry name" value="NAD(P)-binding Rossmann-fold domains"/>
    <property type="match status" value="1"/>
</dbReference>
<sequence>MRISPRHKHFFIAGGSSGVDRALAIRVGTRGTNVMLLARDRTRLEEAKVELRYHTAFPDRVVYTVSAELSRDLSVLVSRMQEAEEACGPIDFLANCAGSASGLRFGEDARGRVTVAEFSRMMELNLLSAAHVTEAVLPGMLQRGQGGVVLGSPIAGVRGLYDFSAYRAFKFALVGLAQSLCKKARHRGVSVTVSFPTDINTPGFGEEQRTKAVETKLICASGRLHSLDKVAGMILNEALRGRFVSIMGLLGFLMVTTCAGMLPPNSLLHLASQVAYAGALHATEPPAVQNGEDQTQTSRDENQARGDEPTVGRAGRELEFEMAQKDDITMAKAFRQARIAEGEMFIKDDMSDVAGPEAKAVDFLVSWTTAAVYHPPCVMVWARGVHIINAGFGTIKAGQSFRPRQASAIMVFACHFGGKRAYVEGASPRRWKSLDEVRFIE</sequence>
<accession>B7Q3N1</accession>
<organism>
    <name type="scientific">Ixodes scapularis</name>
    <name type="common">Black-legged tick</name>
    <name type="synonym">Deer tick</name>
    <dbReference type="NCBI Taxonomy" id="6945"/>
    <lineage>
        <taxon>Eukaryota</taxon>
        <taxon>Metazoa</taxon>
        <taxon>Ecdysozoa</taxon>
        <taxon>Arthropoda</taxon>
        <taxon>Chelicerata</taxon>
        <taxon>Arachnida</taxon>
        <taxon>Acari</taxon>
        <taxon>Parasitiformes</taxon>
        <taxon>Ixodida</taxon>
        <taxon>Ixodoidea</taxon>
        <taxon>Ixodidae</taxon>
        <taxon>Ixodinae</taxon>
        <taxon>Ixodes</taxon>
    </lineage>
</organism>